<reference evidence="2 3" key="1">
    <citation type="journal article" date="2023" name="Genes (Basel)">
        <title>Chromosome-Level Genome Assembly and Circadian Gene Repertoire of the Patagonia Blennie Eleginops maclovinus-The Closest Ancestral Proxy of Antarctic Cryonotothenioids.</title>
        <authorList>
            <person name="Cheng C.C."/>
            <person name="Rivera-Colon A.G."/>
            <person name="Minhas B.F."/>
            <person name="Wilson L."/>
            <person name="Rayamajhi N."/>
            <person name="Vargas-Chacoff L."/>
            <person name="Catchen J.M."/>
        </authorList>
    </citation>
    <scope>NUCLEOTIDE SEQUENCE [LARGE SCALE GENOMIC DNA]</scope>
    <source>
        <strain evidence="2">JMC-PN-2008</strain>
    </source>
</reference>
<dbReference type="AlphaFoldDB" id="A0AAN7WMD8"/>
<feature type="region of interest" description="Disordered" evidence="1">
    <location>
        <begin position="1"/>
        <end position="73"/>
    </location>
</feature>
<gene>
    <name evidence="2" type="ORF">PBY51_017015</name>
</gene>
<evidence type="ECO:0000313" key="3">
    <source>
        <dbReference type="Proteomes" id="UP001346869"/>
    </source>
</evidence>
<evidence type="ECO:0000313" key="2">
    <source>
        <dbReference type="EMBL" id="KAK5847925.1"/>
    </source>
</evidence>
<name>A0AAN7WMD8_ELEMC</name>
<accession>A0AAN7WMD8</accession>
<comment type="caution">
    <text evidence="2">The sequence shown here is derived from an EMBL/GenBank/DDBJ whole genome shotgun (WGS) entry which is preliminary data.</text>
</comment>
<organism evidence="2 3">
    <name type="scientific">Eleginops maclovinus</name>
    <name type="common">Patagonian blennie</name>
    <name type="synonym">Eleginus maclovinus</name>
    <dbReference type="NCBI Taxonomy" id="56733"/>
    <lineage>
        <taxon>Eukaryota</taxon>
        <taxon>Metazoa</taxon>
        <taxon>Chordata</taxon>
        <taxon>Craniata</taxon>
        <taxon>Vertebrata</taxon>
        <taxon>Euteleostomi</taxon>
        <taxon>Actinopterygii</taxon>
        <taxon>Neopterygii</taxon>
        <taxon>Teleostei</taxon>
        <taxon>Neoteleostei</taxon>
        <taxon>Acanthomorphata</taxon>
        <taxon>Eupercaria</taxon>
        <taxon>Perciformes</taxon>
        <taxon>Notothenioidei</taxon>
        <taxon>Eleginopidae</taxon>
        <taxon>Eleginops</taxon>
    </lineage>
</organism>
<protein>
    <submittedName>
        <fullName evidence="2">Uncharacterized protein</fullName>
    </submittedName>
</protein>
<evidence type="ECO:0000256" key="1">
    <source>
        <dbReference type="SAM" id="MobiDB-lite"/>
    </source>
</evidence>
<sequence>MDGRMDRRTDTQACQRGTLPAGEAEKEHLPAGLRSGHGFCESGAPLTPVAGQEGVPGSANGSGESQMVQNIIT</sequence>
<feature type="compositionally biased region" description="Polar residues" evidence="1">
    <location>
        <begin position="59"/>
        <end position="73"/>
    </location>
</feature>
<keyword evidence="3" id="KW-1185">Reference proteome</keyword>
<proteinExistence type="predicted"/>
<dbReference type="EMBL" id="JAUZQC010000026">
    <property type="protein sequence ID" value="KAK5847925.1"/>
    <property type="molecule type" value="Genomic_DNA"/>
</dbReference>
<dbReference type="Proteomes" id="UP001346869">
    <property type="component" value="Unassembled WGS sequence"/>
</dbReference>
<feature type="compositionally biased region" description="Basic and acidic residues" evidence="1">
    <location>
        <begin position="1"/>
        <end position="10"/>
    </location>
</feature>
<reference evidence="2 3" key="2">
    <citation type="journal article" date="2023" name="Mol. Biol. Evol.">
        <title>Genomics of Secondarily Temperate Adaptation in the Only Non-Antarctic Icefish.</title>
        <authorList>
            <person name="Rivera-Colon A.G."/>
            <person name="Rayamajhi N."/>
            <person name="Minhas B.F."/>
            <person name="Madrigal G."/>
            <person name="Bilyk K.T."/>
            <person name="Yoon V."/>
            <person name="Hune M."/>
            <person name="Gregory S."/>
            <person name="Cheng C.H.C."/>
            <person name="Catchen J.M."/>
        </authorList>
    </citation>
    <scope>NUCLEOTIDE SEQUENCE [LARGE SCALE GENOMIC DNA]</scope>
    <source>
        <strain evidence="2">JMC-PN-2008</strain>
    </source>
</reference>